<dbReference type="GO" id="GO:0006096">
    <property type="term" value="P:glycolytic process"/>
    <property type="evidence" value="ECO:0007669"/>
    <property type="project" value="UniProtKB-UniPathway"/>
</dbReference>
<keyword evidence="7" id="KW-1185">Reference proteome</keyword>
<evidence type="ECO:0000256" key="1">
    <source>
        <dbReference type="ARBA" id="ARBA00004714"/>
    </source>
</evidence>
<dbReference type="PANTHER" id="PTHR11627">
    <property type="entry name" value="FRUCTOSE-BISPHOSPHATE ALDOLASE"/>
    <property type="match status" value="1"/>
</dbReference>
<accession>A0A0B2UM71</accession>
<dbReference type="VEuPathDB" id="MicrosporidiaDB:M896_010100"/>
<gene>
    <name evidence="6" type="ORF">M896_010100</name>
</gene>
<dbReference type="GeneID" id="26260853"/>
<dbReference type="SUPFAM" id="SSF51569">
    <property type="entry name" value="Aldolase"/>
    <property type="match status" value="1"/>
</dbReference>
<keyword evidence="4" id="KW-0324">Glycolysis</keyword>
<evidence type="ECO:0000313" key="7">
    <source>
        <dbReference type="Proteomes" id="UP000031056"/>
    </source>
</evidence>
<evidence type="ECO:0000256" key="3">
    <source>
        <dbReference type="ARBA" id="ARBA00013068"/>
    </source>
</evidence>
<proteinExistence type="inferred from homology"/>
<dbReference type="OrthoDB" id="36455at2759"/>
<comment type="similarity">
    <text evidence="2">Belongs to the class I fructose-bisphosphate aldolase family.</text>
</comment>
<reference evidence="6 7" key="1">
    <citation type="journal article" date="2014" name="MBio">
        <title>The Ordospora colligata genome; evolution of extreme reduction in microsporidia and host-to-parasite horizontal gene transfer.</title>
        <authorList>
            <person name="Pombert J.-F."/>
            <person name="Haag K.L."/>
            <person name="Beidas S."/>
            <person name="Ebert D."/>
            <person name="Keeling P.J."/>
        </authorList>
    </citation>
    <scope>NUCLEOTIDE SEQUENCE [LARGE SCALE GENOMIC DNA]</scope>
    <source>
        <strain evidence="6 7">OC4</strain>
    </source>
</reference>
<dbReference type="UniPathway" id="UPA00109">
    <property type="reaction ID" value="UER00183"/>
</dbReference>
<evidence type="ECO:0000256" key="5">
    <source>
        <dbReference type="ARBA" id="ARBA00023239"/>
    </source>
</evidence>
<dbReference type="InterPro" id="IPR013785">
    <property type="entry name" value="Aldolase_TIM"/>
</dbReference>
<dbReference type="AlphaFoldDB" id="A0A0B2UM71"/>
<name>A0A0B2UM71_9MICR</name>
<dbReference type="InterPro" id="IPR000741">
    <property type="entry name" value="FBA_I"/>
</dbReference>
<organism evidence="6 7">
    <name type="scientific">Ordospora colligata OC4</name>
    <dbReference type="NCBI Taxonomy" id="1354746"/>
    <lineage>
        <taxon>Eukaryota</taxon>
        <taxon>Fungi</taxon>
        <taxon>Fungi incertae sedis</taxon>
        <taxon>Microsporidia</taxon>
        <taxon>Ordosporidae</taxon>
        <taxon>Ordospora</taxon>
    </lineage>
</organism>
<dbReference type="Gene3D" id="3.20.20.70">
    <property type="entry name" value="Aldolase class I"/>
    <property type="match status" value="1"/>
</dbReference>
<comment type="pathway">
    <text evidence="1">Carbohydrate degradation; glycolysis; D-glyceraldehyde 3-phosphate and glycerone phosphate from D-glucose: step 4/4.</text>
</comment>
<dbReference type="EC" id="4.1.2.13" evidence="3"/>
<keyword evidence="5" id="KW-0456">Lyase</keyword>
<dbReference type="STRING" id="1354746.A0A0B2UM71"/>
<evidence type="ECO:0000313" key="6">
    <source>
        <dbReference type="EMBL" id="KHN70359.1"/>
    </source>
</evidence>
<comment type="caution">
    <text evidence="6">The sequence shown here is derived from an EMBL/GenBank/DDBJ whole genome shotgun (WGS) entry which is preliminary data.</text>
</comment>
<dbReference type="Pfam" id="PF00274">
    <property type="entry name" value="Glycolytic"/>
    <property type="match status" value="1"/>
</dbReference>
<dbReference type="InParanoid" id="A0A0B2UM71"/>
<evidence type="ECO:0000256" key="2">
    <source>
        <dbReference type="ARBA" id="ARBA00010387"/>
    </source>
</evidence>
<protein>
    <recommendedName>
        <fullName evidence="3">fructose-bisphosphate aldolase</fullName>
        <ecNumber evidence="3">4.1.2.13</ecNumber>
    </recommendedName>
</protein>
<dbReference type="HOGENOM" id="CLU_031243_0_0_1"/>
<sequence>MDCNHLLKLGMNAKKLLENGKGILAADETPCTLGKRFSNLGIENTAENRRRFRELLFGAEQIDKYISGVIFHEEALGQTDNNGSMLTGVLLKKNIAIGIKLDKGLIDYKEREKISVGLEDLDLRCKSPEFKDVTFAKWRSLFYFDNEIPSQDCINDNCEVLAKYAITCQKNGLVPIVEPEIFFEGDYTIERAFEMSRRILSTLVMYLNYESVYMPGLLIKPSFVTAGSINSSECTPRKVASLTFKALLSTIPCAVPGIVFLSGGQGTENAMKYLNALNLERGCRTWALSFSFARALTQNVLEAWAGIDENVPEAQRILLENVLMASKASNGELKVLDAECIDE</sequence>
<dbReference type="EMBL" id="JOKQ01000001">
    <property type="protein sequence ID" value="KHN70359.1"/>
    <property type="molecule type" value="Genomic_DNA"/>
</dbReference>
<dbReference type="Proteomes" id="UP000031056">
    <property type="component" value="Unassembled WGS sequence"/>
</dbReference>
<evidence type="ECO:0000256" key="4">
    <source>
        <dbReference type="ARBA" id="ARBA00023152"/>
    </source>
</evidence>
<dbReference type="GO" id="GO:0004332">
    <property type="term" value="F:fructose-bisphosphate aldolase activity"/>
    <property type="evidence" value="ECO:0007669"/>
    <property type="project" value="UniProtKB-EC"/>
</dbReference>
<dbReference type="NCBIfam" id="NF033379">
    <property type="entry name" value="FrucBisAld_I"/>
    <property type="match status" value="1"/>
</dbReference>
<dbReference type="RefSeq" id="XP_014564401.1">
    <property type="nucleotide sequence ID" value="XM_014708915.1"/>
</dbReference>